<dbReference type="EMBL" id="DSLG01000008">
    <property type="protein sequence ID" value="HEA87946.1"/>
    <property type="molecule type" value="Genomic_DNA"/>
</dbReference>
<evidence type="ECO:0000256" key="2">
    <source>
        <dbReference type="SAM" id="SignalP"/>
    </source>
</evidence>
<dbReference type="AlphaFoldDB" id="A0A7C1SDW6"/>
<organism evidence="3">
    <name type="scientific">candidate division WOR-3 bacterium</name>
    <dbReference type="NCBI Taxonomy" id="2052148"/>
    <lineage>
        <taxon>Bacteria</taxon>
        <taxon>Bacteria division WOR-3</taxon>
    </lineage>
</organism>
<keyword evidence="2" id="KW-0732">Signal</keyword>
<sequence>MKRRMLLSCVTVLIATLLAAEDALFLPAPGAATAPVTANPTAADAITIPRILSYQGRLTDSLGNPVPDSSYQLTFRLYTQETGGTAFWNETQTVQLKSGLFSVLLGSVNPIPYVPDPGGLYLSLQIGAGTELTPRLRIVSTAYAFKADSANYAAPTGNAGGDLTGTYPNPVIAASAVTSAKIQDGAITAADLNQMGANTGQVLKWNGTQWMPANDEVGTGDNAWVRGTPDSVLFTIRSLGIARGGANSMLYGSARHTHINLGSACTTGTAAQNYTYCTVAGGSGNSAGGGAATVGGGVNNRATGSYATVAGGFQNSAAGTDATVAGGVGNSASGYIATVGGGYADTALAVYSGVFTGYRNKAGDDANDTAATVAGGVNNSVRGKYGVIGGGFGNVVSGIYGTNGGGINNIVDGGYGTIAGGVRNYLTGAYAAVGGGYSDTVTGNFAVIAGGSRNKAEGMLSTIGGGEFNRSSGYGASISGGSANTTGANCATISGGQYNSVTGGYGTIGGGNQNLVNAHYGSVFSGDTNNAGFRASDTGAVVVGGRMNLASAKFSFIGGGRYNNASGAYASISGGYNNYADTNYATVGGGRENQASGYGATVTGGAYNQALRDYAVVSGQGNSVTADNGVISGGYLNSVSGSCGTVPGGYADSARAFYSFATNRFSLALHENSAAFNGQATTAINQTRVGILSKASGSFTIDHPLDPYGKILNHYFIEGPEMRNIYEGSVVLDEQGRAEVRLPDYFSALNRNPHIQLTGVGTSDVYVAEKISGNRFVIGGRPGTEVYWLVTGERQDVSAEATRRLMPVEQKKTGDLAGRMLDDDFLAGCMEQLEREGRAAGIDFRTPEGRRRYQQRKNPPVPER</sequence>
<feature type="signal peptide" evidence="2">
    <location>
        <begin position="1"/>
        <end position="19"/>
    </location>
</feature>
<dbReference type="Gene3D" id="2.160.10.20">
    <property type="entry name" value="Insect antifreeze protein"/>
    <property type="match status" value="1"/>
</dbReference>
<gene>
    <name evidence="3" type="ORF">ENP94_08100</name>
    <name evidence="4" type="ORF">ENS16_03745</name>
</gene>
<evidence type="ECO:0000256" key="1">
    <source>
        <dbReference type="SAM" id="MobiDB-lite"/>
    </source>
</evidence>
<name>A0A7C1SDW6_UNCW3</name>
<dbReference type="Gene3D" id="2.150.10.10">
    <property type="entry name" value="Serralysin-like metalloprotease, C-terminal"/>
    <property type="match status" value="2"/>
</dbReference>
<dbReference type="InterPro" id="IPR011049">
    <property type="entry name" value="Serralysin-like_metalloprot_C"/>
</dbReference>
<reference evidence="3" key="1">
    <citation type="journal article" date="2020" name="mSystems">
        <title>Genome- and Community-Level Interaction Insights into Carbon Utilization and Element Cycling Functions of Hydrothermarchaeota in Hydrothermal Sediment.</title>
        <authorList>
            <person name="Zhou Z."/>
            <person name="Liu Y."/>
            <person name="Xu W."/>
            <person name="Pan J."/>
            <person name="Luo Z.H."/>
            <person name="Li M."/>
        </authorList>
    </citation>
    <scope>NUCLEOTIDE SEQUENCE [LARGE SCALE GENOMIC DNA]</scope>
    <source>
        <strain evidence="3">SpSt-265</strain>
        <strain evidence="4">SpSt-465</strain>
    </source>
</reference>
<proteinExistence type="predicted"/>
<dbReference type="EMBL" id="DSTU01000004">
    <property type="protein sequence ID" value="HFJ53784.1"/>
    <property type="molecule type" value="Genomic_DNA"/>
</dbReference>
<evidence type="ECO:0000313" key="4">
    <source>
        <dbReference type="EMBL" id="HFJ53784.1"/>
    </source>
</evidence>
<evidence type="ECO:0000313" key="3">
    <source>
        <dbReference type="EMBL" id="HEA87946.1"/>
    </source>
</evidence>
<protein>
    <recommendedName>
        <fullName evidence="5">Peptidase S74 domain-containing protein</fullName>
    </recommendedName>
</protein>
<feature type="chain" id="PRO_5039820220" description="Peptidase S74 domain-containing protein" evidence="2">
    <location>
        <begin position="20"/>
        <end position="864"/>
    </location>
</feature>
<comment type="caution">
    <text evidence="3">The sequence shown here is derived from an EMBL/GenBank/DDBJ whole genome shotgun (WGS) entry which is preliminary data.</text>
</comment>
<feature type="region of interest" description="Disordered" evidence="1">
    <location>
        <begin position="838"/>
        <end position="864"/>
    </location>
</feature>
<evidence type="ECO:0008006" key="5">
    <source>
        <dbReference type="Google" id="ProtNLM"/>
    </source>
</evidence>
<accession>A0A7C1SDW6</accession>